<feature type="transmembrane region" description="Helical" evidence="1">
    <location>
        <begin position="181"/>
        <end position="212"/>
    </location>
</feature>
<feature type="transmembrane region" description="Helical" evidence="1">
    <location>
        <begin position="141"/>
        <end position="166"/>
    </location>
</feature>
<feature type="transmembrane region" description="Helical" evidence="1">
    <location>
        <begin position="39"/>
        <end position="60"/>
    </location>
</feature>
<dbReference type="Gene3D" id="1.10.1760.20">
    <property type="match status" value="1"/>
</dbReference>
<keyword evidence="1" id="KW-0472">Membrane</keyword>
<feature type="transmembrane region" description="Helical" evidence="1">
    <location>
        <begin position="103"/>
        <end position="129"/>
    </location>
</feature>
<dbReference type="InterPro" id="IPR024529">
    <property type="entry name" value="ECF_trnsprt_substrate-spec"/>
</dbReference>
<comment type="caution">
    <text evidence="2">The sequence shown here is derived from an EMBL/GenBank/DDBJ whole genome shotgun (WGS) entry which is preliminary data.</text>
</comment>
<dbReference type="GO" id="GO:0022857">
    <property type="term" value="F:transmembrane transporter activity"/>
    <property type="evidence" value="ECO:0007669"/>
    <property type="project" value="InterPro"/>
</dbReference>
<name>A0A645C1P1_9ZZZZ</name>
<reference evidence="2" key="1">
    <citation type="submission" date="2019-08" db="EMBL/GenBank/DDBJ databases">
        <authorList>
            <person name="Kucharzyk K."/>
            <person name="Murdoch R.W."/>
            <person name="Higgins S."/>
            <person name="Loffler F."/>
        </authorList>
    </citation>
    <scope>NUCLEOTIDE SEQUENCE</scope>
</reference>
<gene>
    <name evidence="2" type="primary">panT_2</name>
    <name evidence="2" type="ORF">SDC9_118650</name>
</gene>
<dbReference type="AlphaFoldDB" id="A0A645C1P1"/>
<keyword evidence="1" id="KW-1133">Transmembrane helix</keyword>
<dbReference type="Pfam" id="PF12822">
    <property type="entry name" value="ECF_trnsprt"/>
    <property type="match status" value="1"/>
</dbReference>
<feature type="transmembrane region" description="Helical" evidence="1">
    <location>
        <begin position="67"/>
        <end position="91"/>
    </location>
</feature>
<accession>A0A645C1P1</accession>
<dbReference type="EMBL" id="VSSQ01024267">
    <property type="protein sequence ID" value="MPM71680.1"/>
    <property type="molecule type" value="Genomic_DNA"/>
</dbReference>
<sequence length="224" mass="23995">MNTTRSLSHGRNGSVHDMVLLASFTAIIFLLAFSPLGYIHLPLIKATIVHVPVIMGSLLLGPKKGAILGFFFGLTSLIMNTMSPSLLSFAFSPLIPLPGMNQGSILALAVCFIPRILVGIVPWTSAAFFKQFFHGKPNHPLQLTISGILGSMTNTVFVLGFIYLIFSNEYAAVKGMSASQVLYAILGVVTTNGLIEALIAGILTAAVCLPLLRYTRLFPITTEA</sequence>
<proteinExistence type="predicted"/>
<protein>
    <submittedName>
        <fullName evidence="2">Pantothenic acid transporter PanT</fullName>
    </submittedName>
</protein>
<feature type="transmembrane region" description="Helical" evidence="1">
    <location>
        <begin position="15"/>
        <end position="33"/>
    </location>
</feature>
<organism evidence="2">
    <name type="scientific">bioreactor metagenome</name>
    <dbReference type="NCBI Taxonomy" id="1076179"/>
    <lineage>
        <taxon>unclassified sequences</taxon>
        <taxon>metagenomes</taxon>
        <taxon>ecological metagenomes</taxon>
    </lineage>
</organism>
<evidence type="ECO:0000256" key="1">
    <source>
        <dbReference type="SAM" id="Phobius"/>
    </source>
</evidence>
<evidence type="ECO:0000313" key="2">
    <source>
        <dbReference type="EMBL" id="MPM71680.1"/>
    </source>
</evidence>
<keyword evidence="1" id="KW-0812">Transmembrane</keyword>